<protein>
    <recommendedName>
        <fullName evidence="2">DUF58 domain-containing protein</fullName>
    </recommendedName>
</protein>
<name>A0A6J4LJD7_9CHLR</name>
<proteinExistence type="predicted"/>
<accession>A0A6J4LJD7</accession>
<feature type="region of interest" description="Disordered" evidence="1">
    <location>
        <begin position="110"/>
        <end position="134"/>
    </location>
</feature>
<organism evidence="3">
    <name type="scientific">uncultured Chloroflexia bacterium</name>
    <dbReference type="NCBI Taxonomy" id="1672391"/>
    <lineage>
        <taxon>Bacteria</taxon>
        <taxon>Bacillati</taxon>
        <taxon>Chloroflexota</taxon>
        <taxon>Chloroflexia</taxon>
        <taxon>environmental samples</taxon>
    </lineage>
</organism>
<dbReference type="AlphaFoldDB" id="A0A6J4LJD7"/>
<sequence>GDEADVTIDITNTSLLPIPWLQVTDSIPLALRLTAPLRAAFGVSAGASRQIVYRIRGARRGYYRLGPLRLTTGDVLGLYVRSMTIPVAEMTVFPRVMPLPHLQLPAQLPFGPLSTRQRRGEDPARPMGARPYQSSDGVRRLDWKASARHGELLVRRAEPSVAPETMVALAFRAADYPAHVAKDSLERAVVTAASLSAALLQRKLPVGLVTNGIDPRNPSADVVLAHGKGDGHLQMLLHLLGRLDVGTQTALPELLARQVLPWGGTLALIVGDLDVTMLPQLDALRRRGQHVVAYLLEPTASGLAFARNQGLATVSVDERGVPLPLRHA</sequence>
<evidence type="ECO:0000256" key="1">
    <source>
        <dbReference type="SAM" id="MobiDB-lite"/>
    </source>
</evidence>
<evidence type="ECO:0000313" key="3">
    <source>
        <dbReference type="EMBL" id="CAA9334571.1"/>
    </source>
</evidence>
<dbReference type="Pfam" id="PF01882">
    <property type="entry name" value="DUF58"/>
    <property type="match status" value="1"/>
</dbReference>
<dbReference type="PANTHER" id="PTHR34351">
    <property type="entry name" value="SLR1927 PROTEIN-RELATED"/>
    <property type="match status" value="1"/>
</dbReference>
<dbReference type="PANTHER" id="PTHR34351:SF2">
    <property type="entry name" value="DUF58 DOMAIN-CONTAINING PROTEIN"/>
    <property type="match status" value="1"/>
</dbReference>
<dbReference type="EMBL" id="CADCTR010002141">
    <property type="protein sequence ID" value="CAA9334571.1"/>
    <property type="molecule type" value="Genomic_DNA"/>
</dbReference>
<feature type="domain" description="DUF58" evidence="2">
    <location>
        <begin position="129"/>
        <end position="237"/>
    </location>
</feature>
<gene>
    <name evidence="3" type="ORF">AVDCRST_MAG93-6356</name>
</gene>
<reference evidence="3" key="1">
    <citation type="submission" date="2020-02" db="EMBL/GenBank/DDBJ databases">
        <authorList>
            <person name="Meier V. D."/>
        </authorList>
    </citation>
    <scope>NUCLEOTIDE SEQUENCE</scope>
    <source>
        <strain evidence="3">AVDCRST_MAG93</strain>
    </source>
</reference>
<dbReference type="InterPro" id="IPR002881">
    <property type="entry name" value="DUF58"/>
</dbReference>
<feature type="non-terminal residue" evidence="3">
    <location>
        <position position="1"/>
    </location>
</feature>
<evidence type="ECO:0000259" key="2">
    <source>
        <dbReference type="Pfam" id="PF01882"/>
    </source>
</evidence>